<organism evidence="10 11">
    <name type="scientific">Fulvivirga sediminis</name>
    <dbReference type="NCBI Taxonomy" id="2803949"/>
    <lineage>
        <taxon>Bacteria</taxon>
        <taxon>Pseudomonadati</taxon>
        <taxon>Bacteroidota</taxon>
        <taxon>Cytophagia</taxon>
        <taxon>Cytophagales</taxon>
        <taxon>Fulvivirgaceae</taxon>
        <taxon>Fulvivirga</taxon>
    </lineage>
</organism>
<evidence type="ECO:0000256" key="5">
    <source>
        <dbReference type="ARBA" id="ARBA00022989"/>
    </source>
</evidence>
<feature type="transmembrane region" description="Helical" evidence="8">
    <location>
        <begin position="82"/>
        <end position="106"/>
    </location>
</feature>
<evidence type="ECO:0000256" key="7">
    <source>
        <dbReference type="ARBA" id="ARBA00034125"/>
    </source>
</evidence>
<dbReference type="InterPro" id="IPR050539">
    <property type="entry name" value="ThrE_Dicarb/AminoAcid_Exp"/>
</dbReference>
<feature type="domain" description="Threonine/Serine exporter ThrE" evidence="9">
    <location>
        <begin position="16"/>
        <end position="146"/>
    </location>
</feature>
<dbReference type="Proteomes" id="UP000659388">
    <property type="component" value="Unassembled WGS sequence"/>
</dbReference>
<evidence type="ECO:0000256" key="8">
    <source>
        <dbReference type="SAM" id="Phobius"/>
    </source>
</evidence>
<protein>
    <submittedName>
        <fullName evidence="10">Threonine/serine exporter family protein</fullName>
    </submittedName>
</protein>
<feature type="transmembrane region" description="Helical" evidence="8">
    <location>
        <begin position="57"/>
        <end position="75"/>
    </location>
</feature>
<proteinExistence type="inferred from homology"/>
<comment type="caution">
    <text evidence="10">The sequence shown here is derived from an EMBL/GenBank/DDBJ whole genome shotgun (WGS) entry which is preliminary data.</text>
</comment>
<evidence type="ECO:0000256" key="1">
    <source>
        <dbReference type="ARBA" id="ARBA00004651"/>
    </source>
</evidence>
<accession>A0A937K279</accession>
<dbReference type="RefSeq" id="WP_202245297.1">
    <property type="nucleotide sequence ID" value="NZ_JAESIY010000008.1"/>
</dbReference>
<gene>
    <name evidence="10" type="ORF">JL102_15270</name>
</gene>
<reference evidence="10" key="1">
    <citation type="submission" date="2021-01" db="EMBL/GenBank/DDBJ databases">
        <title>Fulvivirga kasyanovii gen. nov., sp nov., a novel member of the phylum Bacteroidetes isolated from seawater in a mussel farm.</title>
        <authorList>
            <person name="Zhao L.-H."/>
            <person name="Wang Z.-J."/>
        </authorList>
    </citation>
    <scope>NUCLEOTIDE SEQUENCE</scope>
    <source>
        <strain evidence="10">2943</strain>
    </source>
</reference>
<dbReference type="AlphaFoldDB" id="A0A937K279"/>
<keyword evidence="4 8" id="KW-0812">Transmembrane</keyword>
<evidence type="ECO:0000313" key="10">
    <source>
        <dbReference type="EMBL" id="MBL3657507.1"/>
    </source>
</evidence>
<comment type="similarity">
    <text evidence="7">Belongs to the ThrE exporter (TC 2.A.79) family.</text>
</comment>
<dbReference type="PANTHER" id="PTHR34390:SF1">
    <property type="entry name" value="SUCCINATE TRANSPORTER SUBUNIT YJJB-RELATED"/>
    <property type="match status" value="1"/>
</dbReference>
<name>A0A937K279_9BACT</name>
<evidence type="ECO:0000256" key="3">
    <source>
        <dbReference type="ARBA" id="ARBA00022519"/>
    </source>
</evidence>
<feature type="transmembrane region" description="Helical" evidence="8">
    <location>
        <begin position="6"/>
        <end position="26"/>
    </location>
</feature>
<evidence type="ECO:0000256" key="4">
    <source>
        <dbReference type="ARBA" id="ARBA00022692"/>
    </source>
</evidence>
<dbReference type="GO" id="GO:0005886">
    <property type="term" value="C:plasma membrane"/>
    <property type="evidence" value="ECO:0007669"/>
    <property type="project" value="UniProtKB-SubCell"/>
</dbReference>
<evidence type="ECO:0000259" key="9">
    <source>
        <dbReference type="Pfam" id="PF12821"/>
    </source>
</evidence>
<dbReference type="PANTHER" id="PTHR34390">
    <property type="entry name" value="UPF0442 PROTEIN YJJB-RELATED"/>
    <property type="match status" value="1"/>
</dbReference>
<evidence type="ECO:0000256" key="2">
    <source>
        <dbReference type="ARBA" id="ARBA00022475"/>
    </source>
</evidence>
<dbReference type="InterPro" id="IPR024528">
    <property type="entry name" value="ThrE_2"/>
</dbReference>
<dbReference type="GO" id="GO:0015744">
    <property type="term" value="P:succinate transport"/>
    <property type="evidence" value="ECO:0007669"/>
    <property type="project" value="TreeGrafter"/>
</dbReference>
<evidence type="ECO:0000313" key="11">
    <source>
        <dbReference type="Proteomes" id="UP000659388"/>
    </source>
</evidence>
<comment type="subcellular location">
    <subcellularLocation>
        <location evidence="1">Cell membrane</location>
        <topology evidence="1">Multi-pass membrane protein</topology>
    </subcellularLocation>
</comment>
<keyword evidence="11" id="KW-1185">Reference proteome</keyword>
<keyword evidence="6 8" id="KW-0472">Membrane</keyword>
<keyword evidence="3" id="KW-0997">Cell inner membrane</keyword>
<feature type="transmembrane region" description="Helical" evidence="8">
    <location>
        <begin position="126"/>
        <end position="147"/>
    </location>
</feature>
<keyword evidence="5 8" id="KW-1133">Transmembrane helix</keyword>
<evidence type="ECO:0000256" key="6">
    <source>
        <dbReference type="ARBA" id="ARBA00023136"/>
    </source>
</evidence>
<keyword evidence="2" id="KW-1003">Cell membrane</keyword>
<dbReference type="EMBL" id="JAESIY010000008">
    <property type="protein sequence ID" value="MBL3657507.1"/>
    <property type="molecule type" value="Genomic_DNA"/>
</dbReference>
<dbReference type="Pfam" id="PF12821">
    <property type="entry name" value="ThrE_2"/>
    <property type="match status" value="1"/>
</dbReference>
<sequence>MNWILFFEKGLWFGAAAIGFAILFNVPRRTLRYIFIMGALAGLLKTLLLWFGVNVIVSSLGGATLAGYMGVFAAHDKHAPPMVFAIPSVIPMVPGVFAYRMMLGLIKLSIIPDENYEKVLSETISNGLNATFILLSLALGVAIPLLVTRKESVKKTI</sequence>